<dbReference type="Proteomes" id="UP000659654">
    <property type="component" value="Unassembled WGS sequence"/>
</dbReference>
<sequence length="408" mass="48213">MQMSAKDFLDLLPLEVRYKILDKTPLPLVADLLREEDVERFDRRFEEACRDNYFPPLRDITLRWKDIFVRHLAALKNKRLYTDPGTTHLCEDDVRLNVQMTGRTLDFSVLPRHSVSQVSLTLTLPKYEKFPRKTNFLDKRYRTRGVTHFYHIELGNKHDIRQAKEEVDTFHGKIWKNEHMHYIAFDDLDRVYFIRASPPFNIFYRKDLTSRDEPETLFKLSDRYSILWFAVSESYKVFVFAYESDAVIIVNDLQTGLVCSTLSACICSGATSNAHGNSVVFTGEDMQTWLYTVEGSKFNKQKIPCYRRQQLNKDSYLIMVDTGEEKVVLKILSVVNDTPIEWYVQHCNKLCVFRRLGDNIFYVLEENKRWIWYKESNSVPPILLHTDDKATQIFDYNRRICFRSIPDS</sequence>
<organism evidence="1 2">
    <name type="scientific">Bursaphelenchus xylophilus</name>
    <name type="common">Pinewood nematode worm</name>
    <name type="synonym">Aphelenchoides xylophilus</name>
    <dbReference type="NCBI Taxonomy" id="6326"/>
    <lineage>
        <taxon>Eukaryota</taxon>
        <taxon>Metazoa</taxon>
        <taxon>Ecdysozoa</taxon>
        <taxon>Nematoda</taxon>
        <taxon>Chromadorea</taxon>
        <taxon>Rhabditida</taxon>
        <taxon>Tylenchina</taxon>
        <taxon>Tylenchomorpha</taxon>
        <taxon>Aphelenchoidea</taxon>
        <taxon>Aphelenchoididae</taxon>
        <taxon>Bursaphelenchus</taxon>
    </lineage>
</organism>
<evidence type="ECO:0000313" key="2">
    <source>
        <dbReference type="Proteomes" id="UP000659654"/>
    </source>
</evidence>
<comment type="caution">
    <text evidence="1">The sequence shown here is derived from an EMBL/GenBank/DDBJ whole genome shotgun (WGS) entry which is preliminary data.</text>
</comment>
<dbReference type="EMBL" id="CAJFDI010000002">
    <property type="protein sequence ID" value="CAD5217446.1"/>
    <property type="molecule type" value="Genomic_DNA"/>
</dbReference>
<accession>A0A7I8WY38</accession>
<reference evidence="1" key="1">
    <citation type="submission" date="2020-09" db="EMBL/GenBank/DDBJ databases">
        <authorList>
            <person name="Kikuchi T."/>
        </authorList>
    </citation>
    <scope>NUCLEOTIDE SEQUENCE</scope>
    <source>
        <strain evidence="1">Ka4C1</strain>
    </source>
</reference>
<protein>
    <submittedName>
        <fullName evidence="1">(pine wood nematode) hypothetical protein</fullName>
    </submittedName>
</protein>
<name>A0A7I8WY38_BURXY</name>
<keyword evidence="2" id="KW-1185">Reference proteome</keyword>
<dbReference type="Proteomes" id="UP000582659">
    <property type="component" value="Unassembled WGS sequence"/>
</dbReference>
<proteinExistence type="predicted"/>
<dbReference type="AlphaFoldDB" id="A0A7I8WY38"/>
<dbReference type="EMBL" id="CAJFCV020000002">
    <property type="protein sequence ID" value="CAG9101041.1"/>
    <property type="molecule type" value="Genomic_DNA"/>
</dbReference>
<gene>
    <name evidence="1" type="ORF">BXYJ_LOCUS5039</name>
</gene>
<evidence type="ECO:0000313" key="1">
    <source>
        <dbReference type="EMBL" id="CAD5217446.1"/>
    </source>
</evidence>